<dbReference type="GO" id="GO:0140911">
    <property type="term" value="F:pore-forming activity"/>
    <property type="evidence" value="ECO:0007669"/>
    <property type="project" value="InterPro"/>
</dbReference>
<feature type="transmembrane region" description="Helical" evidence="8">
    <location>
        <begin position="139"/>
        <end position="156"/>
    </location>
</feature>
<gene>
    <name evidence="9" type="ORF">BFR47_11315</name>
</gene>
<keyword evidence="6 8" id="KW-0472">Membrane</keyword>
<feature type="transmembrane region" description="Helical" evidence="8">
    <location>
        <begin position="196"/>
        <end position="217"/>
    </location>
</feature>
<feature type="transmembrane region" description="Helical" evidence="8">
    <location>
        <begin position="86"/>
        <end position="104"/>
    </location>
</feature>
<dbReference type="Proteomes" id="UP000243073">
    <property type="component" value="Unassembled WGS sequence"/>
</dbReference>
<evidence type="ECO:0000313" key="9">
    <source>
        <dbReference type="EMBL" id="OIN12752.1"/>
    </source>
</evidence>
<dbReference type="NCBIfam" id="TIGR01065">
    <property type="entry name" value="hlyIII"/>
    <property type="match status" value="1"/>
</dbReference>
<feature type="transmembrane region" description="Helical" evidence="8">
    <location>
        <begin position="49"/>
        <end position="74"/>
    </location>
</feature>
<keyword evidence="7" id="KW-0862">Zinc</keyword>
<feature type="binding site" evidence="7">
    <location>
        <position position="195"/>
    </location>
    <ligand>
        <name>Zn(2+)</name>
        <dbReference type="ChEBI" id="CHEBI:29105"/>
    </ligand>
</feature>
<dbReference type="PANTHER" id="PTHR20855:SF3">
    <property type="entry name" value="LD03007P"/>
    <property type="match status" value="1"/>
</dbReference>
<dbReference type="STRING" id="1414654.BFR47_11315"/>
<keyword evidence="5 8" id="KW-1133">Transmembrane helix</keyword>
<evidence type="ECO:0000256" key="6">
    <source>
        <dbReference type="ARBA" id="ARBA00023136"/>
    </source>
</evidence>
<comment type="subcellular location">
    <subcellularLocation>
        <location evidence="1">Cell membrane</location>
        <topology evidence="1">Multi-pass membrane protein</topology>
    </subcellularLocation>
</comment>
<evidence type="ECO:0000256" key="4">
    <source>
        <dbReference type="ARBA" id="ARBA00022692"/>
    </source>
</evidence>
<dbReference type="Pfam" id="PF03006">
    <property type="entry name" value="HlyIII"/>
    <property type="match status" value="1"/>
</dbReference>
<feature type="transmembrane region" description="Helical" evidence="8">
    <location>
        <begin position="168"/>
        <end position="187"/>
    </location>
</feature>
<dbReference type="PANTHER" id="PTHR20855">
    <property type="entry name" value="ADIPOR/PROGESTIN RECEPTOR-RELATED"/>
    <property type="match status" value="1"/>
</dbReference>
<keyword evidence="10" id="KW-1185">Reference proteome</keyword>
<feature type="binding site" evidence="7">
    <location>
        <position position="199"/>
    </location>
    <ligand>
        <name>Zn(2+)</name>
        <dbReference type="ChEBI" id="CHEBI:29105"/>
    </ligand>
</feature>
<proteinExistence type="inferred from homology"/>
<dbReference type="OrthoDB" id="9813689at2"/>
<evidence type="ECO:0000256" key="8">
    <source>
        <dbReference type="SAM" id="Phobius"/>
    </source>
</evidence>
<dbReference type="GO" id="GO:0046872">
    <property type="term" value="F:metal ion binding"/>
    <property type="evidence" value="ECO:0007669"/>
    <property type="project" value="UniProtKB-KW"/>
</dbReference>
<dbReference type="InterPro" id="IPR004254">
    <property type="entry name" value="AdipoR/HlyIII-related"/>
</dbReference>
<evidence type="ECO:0000256" key="1">
    <source>
        <dbReference type="ARBA" id="ARBA00004651"/>
    </source>
</evidence>
<keyword evidence="3" id="KW-1003">Cell membrane</keyword>
<keyword evidence="7" id="KW-0479">Metal-binding</keyword>
<sequence length="218" mass="23568">MHNRVSGHVREQSRGEELANSISHGVALVAMLVGTPLLIMHAVRSGSAGFVVGTGVFAATAILLYLSSTLYHALAPGQTKQRFRTIEHSAIFLLIAGTYTPFALGALQGAWSWTLFGLIWSLAAVGVTLKVFNSLSHPFLSTGLYLLMGWLVVIAVDPLLEHVPTAGLLWLLAGGLSYTLGVVFFVTDSRLRYGHLLWHVFVMGGTGCHYFAILWYAA</sequence>
<name>A0A1J4QFH1_9GAMM</name>
<dbReference type="EMBL" id="MDKE01000009">
    <property type="protein sequence ID" value="OIN12752.1"/>
    <property type="molecule type" value="Genomic_DNA"/>
</dbReference>
<evidence type="ECO:0000256" key="5">
    <source>
        <dbReference type="ARBA" id="ARBA00022989"/>
    </source>
</evidence>
<reference evidence="9 10" key="1">
    <citation type="submission" date="2016-07" db="EMBL/GenBank/DDBJ databases">
        <title>Draft Genome Sequence of Oceanisphaera psychrotolerans, isolated from coastal sediment samples.</title>
        <authorList>
            <person name="Zhuo S."/>
            <person name="Ruan Z."/>
        </authorList>
    </citation>
    <scope>NUCLEOTIDE SEQUENCE [LARGE SCALE GENOMIC DNA]</scope>
    <source>
        <strain evidence="9 10">LAM-WHM-ZC</strain>
    </source>
</reference>
<keyword evidence="4 8" id="KW-0812">Transmembrane</keyword>
<organism evidence="9 10">
    <name type="scientific">Oceanisphaera psychrotolerans</name>
    <dbReference type="NCBI Taxonomy" id="1414654"/>
    <lineage>
        <taxon>Bacteria</taxon>
        <taxon>Pseudomonadati</taxon>
        <taxon>Pseudomonadota</taxon>
        <taxon>Gammaproteobacteria</taxon>
        <taxon>Aeromonadales</taxon>
        <taxon>Aeromonadaceae</taxon>
        <taxon>Oceanisphaera</taxon>
    </lineage>
</organism>
<dbReference type="AlphaFoldDB" id="A0A1J4QFH1"/>
<feature type="binding site" evidence="7">
    <location>
        <position position="72"/>
    </location>
    <ligand>
        <name>Zn(2+)</name>
        <dbReference type="ChEBI" id="CHEBI:29105"/>
    </ligand>
</feature>
<evidence type="ECO:0000256" key="2">
    <source>
        <dbReference type="ARBA" id="ARBA00008488"/>
    </source>
</evidence>
<evidence type="ECO:0000256" key="7">
    <source>
        <dbReference type="PIRSR" id="PIRSR604254-1"/>
    </source>
</evidence>
<dbReference type="RefSeq" id="WP_071471818.1">
    <property type="nucleotide sequence ID" value="NZ_MDKE01000009.1"/>
</dbReference>
<dbReference type="InterPro" id="IPR005744">
    <property type="entry name" value="Hy-lIII"/>
</dbReference>
<evidence type="ECO:0000256" key="3">
    <source>
        <dbReference type="ARBA" id="ARBA00022475"/>
    </source>
</evidence>
<feature type="transmembrane region" description="Helical" evidence="8">
    <location>
        <begin position="21"/>
        <end position="43"/>
    </location>
</feature>
<evidence type="ECO:0000313" key="10">
    <source>
        <dbReference type="Proteomes" id="UP000243073"/>
    </source>
</evidence>
<comment type="caution">
    <text evidence="9">The sequence shown here is derived from an EMBL/GenBank/DDBJ whole genome shotgun (WGS) entry which is preliminary data.</text>
</comment>
<dbReference type="GO" id="GO:0005886">
    <property type="term" value="C:plasma membrane"/>
    <property type="evidence" value="ECO:0007669"/>
    <property type="project" value="UniProtKB-SubCell"/>
</dbReference>
<protein>
    <submittedName>
        <fullName evidence="9">Hemolysin D</fullName>
    </submittedName>
</protein>
<comment type="similarity">
    <text evidence="2">Belongs to the UPF0073 (Hly-III) family.</text>
</comment>
<feature type="transmembrane region" description="Helical" evidence="8">
    <location>
        <begin position="110"/>
        <end position="132"/>
    </location>
</feature>
<accession>A0A1J4QFH1</accession>